<dbReference type="RefSeq" id="WP_058232973.1">
    <property type="nucleotide sequence ID" value="NZ_FMYG01000006.1"/>
</dbReference>
<dbReference type="STRING" id="993073.AS029_12805"/>
<dbReference type="Proteomes" id="UP000183203">
    <property type="component" value="Unassembled WGS sequence"/>
</dbReference>
<gene>
    <name evidence="1" type="ORF">SAMN05216418_2841</name>
</gene>
<proteinExistence type="predicted"/>
<sequence>MASISPEQRQRVLDLHATGTPRNEISRLTGISAGSVTNICRDAGRSFDRSATKQASEARAVDLAAGRLRLAEKMLAASEAMLDTIDDPYIVFNFGGSENTYNEHELDSAPVEVKRNIITTAGITFDKLTRIVEKSDSGLEQAAGVLDTIAAGFTAAAERYRAAEATPDEG</sequence>
<dbReference type="AlphaFoldDB" id="A0A1G6NTN0"/>
<dbReference type="EMBL" id="FMYG01000006">
    <property type="protein sequence ID" value="SDC70961.1"/>
    <property type="molecule type" value="Genomic_DNA"/>
</dbReference>
<accession>A0A1G6NTN0</accession>
<protein>
    <submittedName>
        <fullName evidence="1">Uncharacterized protein</fullName>
    </submittedName>
</protein>
<evidence type="ECO:0000313" key="2">
    <source>
        <dbReference type="Proteomes" id="UP000183203"/>
    </source>
</evidence>
<name>A0A1G6NTN0_9MICO</name>
<organism evidence="1 2">
    <name type="scientific">Microbacterium enclense</name>
    <dbReference type="NCBI Taxonomy" id="993073"/>
    <lineage>
        <taxon>Bacteria</taxon>
        <taxon>Bacillati</taxon>
        <taxon>Actinomycetota</taxon>
        <taxon>Actinomycetes</taxon>
        <taxon>Micrococcales</taxon>
        <taxon>Microbacteriaceae</taxon>
        <taxon>Microbacterium</taxon>
    </lineage>
</organism>
<reference evidence="1 2" key="1">
    <citation type="submission" date="2016-09" db="EMBL/GenBank/DDBJ databases">
        <authorList>
            <person name="Capua I."/>
            <person name="De Benedictis P."/>
            <person name="Joannis T."/>
            <person name="Lombin L.H."/>
            <person name="Cattoli G."/>
        </authorList>
    </citation>
    <scope>NUCLEOTIDE SEQUENCE [LARGE SCALE GENOMIC DNA]</scope>
    <source>
        <strain evidence="1 2">NIO-1002</strain>
    </source>
</reference>
<evidence type="ECO:0000313" key="1">
    <source>
        <dbReference type="EMBL" id="SDC70961.1"/>
    </source>
</evidence>
<dbReference type="OrthoDB" id="4551805at2"/>